<evidence type="ECO:0000256" key="2">
    <source>
        <dbReference type="SAM" id="MobiDB-lite"/>
    </source>
</evidence>
<evidence type="ECO:0000256" key="1">
    <source>
        <dbReference type="ARBA" id="ARBA00008609"/>
    </source>
</evidence>
<evidence type="ECO:0000259" key="5">
    <source>
        <dbReference type="Pfam" id="PF08669"/>
    </source>
</evidence>
<feature type="compositionally biased region" description="Basic and acidic residues" evidence="2">
    <location>
        <begin position="477"/>
        <end position="497"/>
    </location>
</feature>
<evidence type="ECO:0000259" key="3">
    <source>
        <dbReference type="Pfam" id="PF01266"/>
    </source>
</evidence>
<dbReference type="Pfam" id="PF01571">
    <property type="entry name" value="GCV_T"/>
    <property type="match status" value="1"/>
</dbReference>
<dbReference type="InterPro" id="IPR029043">
    <property type="entry name" value="GcvT/YgfZ_C"/>
</dbReference>
<organism evidence="7 8">
    <name type="scientific">Streptodolium elevatio</name>
    <dbReference type="NCBI Taxonomy" id="3157996"/>
    <lineage>
        <taxon>Bacteria</taxon>
        <taxon>Bacillati</taxon>
        <taxon>Actinomycetota</taxon>
        <taxon>Actinomycetes</taxon>
        <taxon>Kitasatosporales</taxon>
        <taxon>Streptomycetaceae</taxon>
        <taxon>Streptodolium</taxon>
    </lineage>
</organism>
<dbReference type="Gene3D" id="3.50.50.60">
    <property type="entry name" value="FAD/NAD(P)-binding domain"/>
    <property type="match status" value="1"/>
</dbReference>
<dbReference type="InterPro" id="IPR006222">
    <property type="entry name" value="GCVT_N"/>
</dbReference>
<dbReference type="InterPro" id="IPR036188">
    <property type="entry name" value="FAD/NAD-bd_sf"/>
</dbReference>
<dbReference type="InterPro" id="IPR028896">
    <property type="entry name" value="GcvT/YgfZ/DmdA"/>
</dbReference>
<dbReference type="InterPro" id="IPR032503">
    <property type="entry name" value="FAO_M"/>
</dbReference>
<dbReference type="InterPro" id="IPR006076">
    <property type="entry name" value="FAD-dep_OxRdtase"/>
</dbReference>
<evidence type="ECO:0000259" key="4">
    <source>
        <dbReference type="Pfam" id="PF01571"/>
    </source>
</evidence>
<reference evidence="7 8" key="1">
    <citation type="submission" date="2024-06" db="EMBL/GenBank/DDBJ databases">
        <title>The Natural Products Discovery Center: Release of the First 8490 Sequenced Strains for Exploring Actinobacteria Biosynthetic Diversity.</title>
        <authorList>
            <person name="Kalkreuter E."/>
            <person name="Kautsar S.A."/>
            <person name="Yang D."/>
            <person name="Bader C.D."/>
            <person name="Teijaro C.N."/>
            <person name="Fluegel L."/>
            <person name="Davis C.M."/>
            <person name="Simpson J.R."/>
            <person name="Lauterbach L."/>
            <person name="Steele A.D."/>
            <person name="Gui C."/>
            <person name="Meng S."/>
            <person name="Li G."/>
            <person name="Viehrig K."/>
            <person name="Ye F."/>
            <person name="Su P."/>
            <person name="Kiefer A.F."/>
            <person name="Nichols A."/>
            <person name="Cepeda A.J."/>
            <person name="Yan W."/>
            <person name="Fan B."/>
            <person name="Jiang Y."/>
            <person name="Adhikari A."/>
            <person name="Zheng C.-J."/>
            <person name="Schuster L."/>
            <person name="Cowan T.M."/>
            <person name="Smanski M.J."/>
            <person name="Chevrette M.G."/>
            <person name="De Carvalho L.P.S."/>
            <person name="Shen B."/>
        </authorList>
    </citation>
    <scope>NUCLEOTIDE SEQUENCE [LARGE SCALE GENOMIC DNA]</scope>
    <source>
        <strain evidence="7 8">NPDC048946</strain>
    </source>
</reference>
<dbReference type="InterPro" id="IPR027266">
    <property type="entry name" value="TrmE/GcvT-like"/>
</dbReference>
<dbReference type="Pfam" id="PF01266">
    <property type="entry name" value="DAO"/>
    <property type="match status" value="1"/>
</dbReference>
<dbReference type="EMBL" id="JBEZFP010000115">
    <property type="protein sequence ID" value="MEU8138224.1"/>
    <property type="molecule type" value="Genomic_DNA"/>
</dbReference>
<sequence length="839" mass="90282">MTRELPSRARIVVIGGGVGGTSVAYHLAARGERDVLLVDRADLTSGSTFHSAGLVGQLRADPTLTRMNTYSVELYRELQQGDHPPGFVECGGIRLACTPDRVLEIRRQIGWARTVDLPLTEISPTEVRDLFPLVSTEGVLGATYLPTDGYVDPSQLTYSLAAGARASGVAVATHTRVVGIDTAEGRVARVRTDGGDVECEVVVDCGGMFAAEIARMVGVRVPLVPMSHQYVVTEPLRPRDGTRLPTLRDPDNLVYFREEVDGLLMGGYERTSAPWALVRGDRDAVPADFNGRLLPEDWPRFEEITANSVRRVPVMADAGLRKLVNGPEAFTPDNEFCLGESEVGGFFVAAGFCAHGIAGAGGIGRVMADWILDGEPGLDVHHMDIRRFAAHYRSPGYTRKRTVENYESYYDIPYPGRERRAGRPLRLSPAYAWHVSHGAVLGEKAGWERVNFYAGNAGPELSPTHGAAPGTAHGARKGAEGEADEGRPRGWAGRDHAPAVAAEHAATRTSAGLFDESSFAKIEVSGPGAARLVEWLCGNRVARSVGDVTYTQMLNARGGIEADVTVTRTAEDAFLVYTGTACGTRDLAWLRRHAPRDGSVRIADVSGAYACFALWGPRARDLLAPLTPDDLANSAFPYLTSRETTVGDVPVRASRVTFVGELGWEIACSAEYGAALWRTLAELPGVTPGGYRAIESLRLEKGYRVWGSDLTPEVNPFEAGLGFCVRLDEADKPGGFLGRDALLRVRAEGVTRRLACLVLADPRAVCLGSEPVWLDGAVVSRVTSGGFGHTVGRSIAYAYLPADRAKAGTPVEVELFGERYAAEVGARVLYDPSGERVRA</sequence>
<proteinExistence type="inferred from homology"/>
<evidence type="ECO:0000259" key="6">
    <source>
        <dbReference type="Pfam" id="PF16350"/>
    </source>
</evidence>
<dbReference type="Gene3D" id="3.30.9.10">
    <property type="entry name" value="D-Amino Acid Oxidase, subunit A, domain 2"/>
    <property type="match status" value="1"/>
</dbReference>
<dbReference type="Proteomes" id="UP001551482">
    <property type="component" value="Unassembled WGS sequence"/>
</dbReference>
<dbReference type="RefSeq" id="WP_358361261.1">
    <property type="nucleotide sequence ID" value="NZ_JBEZFP010000115.1"/>
</dbReference>
<dbReference type="PANTHER" id="PTHR43757:SF2">
    <property type="entry name" value="AMINOMETHYLTRANSFERASE, MITOCHONDRIAL"/>
    <property type="match status" value="1"/>
</dbReference>
<keyword evidence="8" id="KW-1185">Reference proteome</keyword>
<name>A0ABV3DR46_9ACTN</name>
<feature type="domain" description="FAD dependent oxidoreductase" evidence="3">
    <location>
        <begin position="10"/>
        <end position="370"/>
    </location>
</feature>
<dbReference type="Pfam" id="PF16350">
    <property type="entry name" value="FAO_M"/>
    <property type="match status" value="1"/>
</dbReference>
<dbReference type="Gene3D" id="2.40.30.110">
    <property type="entry name" value="Aminomethyltransferase beta-barrel domains"/>
    <property type="match status" value="1"/>
</dbReference>
<feature type="domain" description="FAD dependent oxidoreductase central" evidence="6">
    <location>
        <begin position="373"/>
        <end position="428"/>
    </location>
</feature>
<evidence type="ECO:0000313" key="8">
    <source>
        <dbReference type="Proteomes" id="UP001551482"/>
    </source>
</evidence>
<comment type="caution">
    <text evidence="7">The sequence shown here is derived from an EMBL/GenBank/DDBJ whole genome shotgun (WGS) entry which is preliminary data.</text>
</comment>
<dbReference type="PANTHER" id="PTHR43757">
    <property type="entry name" value="AMINOMETHYLTRANSFERASE"/>
    <property type="match status" value="1"/>
</dbReference>
<dbReference type="Gene3D" id="3.30.1360.120">
    <property type="entry name" value="Probable tRNA modification gtpase trme, domain 1"/>
    <property type="match status" value="1"/>
</dbReference>
<feature type="compositionally biased region" description="Low complexity" evidence="2">
    <location>
        <begin position="463"/>
        <end position="473"/>
    </location>
</feature>
<dbReference type="Pfam" id="PF08669">
    <property type="entry name" value="GCV_T_C"/>
    <property type="match status" value="1"/>
</dbReference>
<dbReference type="Gene3D" id="3.30.70.1400">
    <property type="entry name" value="Aminomethyltransferase beta-barrel domains"/>
    <property type="match status" value="1"/>
</dbReference>
<dbReference type="InterPro" id="IPR013977">
    <property type="entry name" value="GcvT_C"/>
</dbReference>
<dbReference type="SUPFAM" id="SSF101790">
    <property type="entry name" value="Aminomethyltransferase beta-barrel domain"/>
    <property type="match status" value="1"/>
</dbReference>
<dbReference type="SUPFAM" id="SSF103025">
    <property type="entry name" value="Folate-binding domain"/>
    <property type="match status" value="1"/>
</dbReference>
<evidence type="ECO:0000313" key="7">
    <source>
        <dbReference type="EMBL" id="MEU8138224.1"/>
    </source>
</evidence>
<dbReference type="SUPFAM" id="SSF51905">
    <property type="entry name" value="FAD/NAD(P)-binding domain"/>
    <property type="match status" value="1"/>
</dbReference>
<dbReference type="SUPFAM" id="SSF54373">
    <property type="entry name" value="FAD-linked reductases, C-terminal domain"/>
    <property type="match status" value="1"/>
</dbReference>
<feature type="domain" description="Aminomethyltransferase C-terminal" evidence="5">
    <location>
        <begin position="752"/>
        <end position="831"/>
    </location>
</feature>
<accession>A0ABV3DR46</accession>
<gene>
    <name evidence="7" type="ORF">AB0C36_32540</name>
</gene>
<comment type="similarity">
    <text evidence="1">Belongs to the GcvT family.</text>
</comment>
<protein>
    <submittedName>
        <fullName evidence="7">FAD-dependent oxidoreductase</fullName>
    </submittedName>
</protein>
<feature type="region of interest" description="Disordered" evidence="2">
    <location>
        <begin position="461"/>
        <end position="498"/>
    </location>
</feature>
<feature type="domain" description="GCVT N-terminal" evidence="4">
    <location>
        <begin position="431"/>
        <end position="728"/>
    </location>
</feature>